<dbReference type="InterPro" id="IPR037523">
    <property type="entry name" value="VOC_core"/>
</dbReference>
<evidence type="ECO:0000313" key="2">
    <source>
        <dbReference type="EMBL" id="SVD25431.1"/>
    </source>
</evidence>
<dbReference type="InterPro" id="IPR004360">
    <property type="entry name" value="Glyas_Fos-R_dOase_dom"/>
</dbReference>
<reference evidence="2" key="1">
    <citation type="submission" date="2018-05" db="EMBL/GenBank/DDBJ databases">
        <authorList>
            <person name="Lanie J.A."/>
            <person name="Ng W.-L."/>
            <person name="Kazmierczak K.M."/>
            <person name="Andrzejewski T.M."/>
            <person name="Davidsen T.M."/>
            <person name="Wayne K.J."/>
            <person name="Tettelin H."/>
            <person name="Glass J.I."/>
            <person name="Rusch D."/>
            <person name="Podicherti R."/>
            <person name="Tsui H.-C.T."/>
            <person name="Winkler M.E."/>
        </authorList>
    </citation>
    <scope>NUCLEOTIDE SEQUENCE</scope>
</reference>
<protein>
    <recommendedName>
        <fullName evidence="1">VOC domain-containing protein</fullName>
    </recommendedName>
</protein>
<dbReference type="PROSITE" id="PS51819">
    <property type="entry name" value="VOC"/>
    <property type="match status" value="1"/>
</dbReference>
<evidence type="ECO:0000259" key="1">
    <source>
        <dbReference type="PROSITE" id="PS51819"/>
    </source>
</evidence>
<dbReference type="PANTHER" id="PTHR35006:SF1">
    <property type="entry name" value="BLL2941 PROTEIN"/>
    <property type="match status" value="1"/>
</dbReference>
<dbReference type="Pfam" id="PF00903">
    <property type="entry name" value="Glyoxalase"/>
    <property type="match status" value="1"/>
</dbReference>
<proteinExistence type="predicted"/>
<name>A0A382TVA6_9ZZZZ</name>
<dbReference type="InterPro" id="IPR029068">
    <property type="entry name" value="Glyas_Bleomycin-R_OHBP_Dase"/>
</dbReference>
<dbReference type="PANTHER" id="PTHR35006">
    <property type="entry name" value="GLYOXALASE FAMILY PROTEIN (AFU_ORTHOLOGUE AFUA_5G14830)"/>
    <property type="match status" value="1"/>
</dbReference>
<feature type="domain" description="VOC" evidence="1">
    <location>
        <begin position="1"/>
        <end position="121"/>
    </location>
</feature>
<sequence length="124" mass="13192">MIGYVTIGTKDMEQAKAFWSEVLEPLGASVIMDTGRLAMIGTGMDAPMLAVCLPHNEEDASPGNGNMVALRAGSCEKVDELHARAMNLGASDEGAPGERNPAFYGGYFRDPDGNKAVFFHVSLL</sequence>
<dbReference type="CDD" id="cd07262">
    <property type="entry name" value="VOC_like"/>
    <property type="match status" value="1"/>
</dbReference>
<dbReference type="AlphaFoldDB" id="A0A382TVA6"/>
<organism evidence="2">
    <name type="scientific">marine metagenome</name>
    <dbReference type="NCBI Taxonomy" id="408172"/>
    <lineage>
        <taxon>unclassified sequences</taxon>
        <taxon>metagenomes</taxon>
        <taxon>ecological metagenomes</taxon>
    </lineage>
</organism>
<accession>A0A382TVA6</accession>
<gene>
    <name evidence="2" type="ORF">METZ01_LOCUS378285</name>
</gene>
<dbReference type="SUPFAM" id="SSF54593">
    <property type="entry name" value="Glyoxalase/Bleomycin resistance protein/Dihydroxybiphenyl dioxygenase"/>
    <property type="match status" value="1"/>
</dbReference>
<dbReference type="Gene3D" id="3.10.180.10">
    <property type="entry name" value="2,3-Dihydroxybiphenyl 1,2-Dioxygenase, domain 1"/>
    <property type="match status" value="1"/>
</dbReference>
<dbReference type="EMBL" id="UINC01139094">
    <property type="protein sequence ID" value="SVD25431.1"/>
    <property type="molecule type" value="Genomic_DNA"/>
</dbReference>